<keyword evidence="8" id="KW-0234">DNA repair</keyword>
<keyword evidence="12" id="KW-1185">Reference proteome</keyword>
<name>E4T075_PALPW</name>
<feature type="domain" description="HhH-GPD" evidence="10">
    <location>
        <begin position="37"/>
        <end position="183"/>
    </location>
</feature>
<evidence type="ECO:0000259" key="10">
    <source>
        <dbReference type="SMART" id="SM00478"/>
    </source>
</evidence>
<evidence type="ECO:0000313" key="11">
    <source>
        <dbReference type="EMBL" id="ADQ78265.1"/>
    </source>
</evidence>
<protein>
    <submittedName>
        <fullName evidence="11">DNA-(Apurinic or apyrimidinic site) lyase</fullName>
        <ecNumber evidence="11">4.2.99.18</ecNumber>
    </submittedName>
</protein>
<dbReference type="Gene3D" id="1.10.1670.10">
    <property type="entry name" value="Helix-hairpin-Helix base-excision DNA repair enzymes (C-terminal)"/>
    <property type="match status" value="1"/>
</dbReference>
<keyword evidence="5" id="KW-0378">Hydrolase</keyword>
<dbReference type="Gene3D" id="1.10.340.30">
    <property type="entry name" value="Hypothetical protein, domain 2"/>
    <property type="match status" value="1"/>
</dbReference>
<evidence type="ECO:0000256" key="9">
    <source>
        <dbReference type="ARBA" id="ARBA00023295"/>
    </source>
</evidence>
<keyword evidence="3" id="KW-0479">Metal-binding</keyword>
<evidence type="ECO:0000256" key="4">
    <source>
        <dbReference type="ARBA" id="ARBA00022763"/>
    </source>
</evidence>
<reference key="1">
    <citation type="submission" date="2010-11" db="EMBL/GenBank/DDBJ databases">
        <title>The complete genome of Paludibacter propionicigenes DSM 17365.</title>
        <authorList>
            <consortium name="US DOE Joint Genome Institute (JGI-PGF)"/>
            <person name="Lucas S."/>
            <person name="Copeland A."/>
            <person name="Lapidus A."/>
            <person name="Bruce D."/>
            <person name="Goodwin L."/>
            <person name="Pitluck S."/>
            <person name="Kyrpides N."/>
            <person name="Mavromatis K."/>
            <person name="Ivanova N."/>
            <person name="Munk A.C."/>
            <person name="Brettin T."/>
            <person name="Detter J.C."/>
            <person name="Han C."/>
            <person name="Tapia R."/>
            <person name="Land M."/>
            <person name="Hauser L."/>
            <person name="Markowitz V."/>
            <person name="Cheng J.-F."/>
            <person name="Hugenholtz P."/>
            <person name="Woyke T."/>
            <person name="Wu D."/>
            <person name="Gronow S."/>
            <person name="Wellnitz S."/>
            <person name="Brambilla E."/>
            <person name="Klenk H.-P."/>
            <person name="Eisen J.A."/>
        </authorList>
    </citation>
    <scope>NUCLEOTIDE SEQUENCE</scope>
    <source>
        <strain>WB4</strain>
    </source>
</reference>
<dbReference type="EC" id="4.2.99.18" evidence="11"/>
<sequence>MKQNWQEHLELLMQQYANRKHPLDYKSRYQLLVLVILSAQDSDKHINELASAFFEAYPSINSLAKASAEELHQHISTVRNFGNKAGWLVKLAQQVGDDDNIPTTMSELTKLPGIGRKSANVIIRESGNEAEGVIVDLHVVRVAPRIGIATGTQPEKIEKQLMSIVPRERWNDIGMAISFMGREVCRPSHPKCDSCVMSAVCNFHNGITEEAGKTNEPSLF</sequence>
<dbReference type="InterPro" id="IPR000445">
    <property type="entry name" value="HhH_motif"/>
</dbReference>
<gene>
    <name evidence="11" type="ordered locus">Palpr_0103</name>
</gene>
<dbReference type="Pfam" id="PF00730">
    <property type="entry name" value="HhH-GPD"/>
    <property type="match status" value="1"/>
</dbReference>
<dbReference type="SUPFAM" id="SSF48150">
    <property type="entry name" value="DNA-glycosylase"/>
    <property type="match status" value="1"/>
</dbReference>
<dbReference type="GO" id="GO:0046872">
    <property type="term" value="F:metal ion binding"/>
    <property type="evidence" value="ECO:0007669"/>
    <property type="project" value="UniProtKB-KW"/>
</dbReference>
<dbReference type="OrthoDB" id="9800977at2"/>
<dbReference type="GO" id="GO:0019104">
    <property type="term" value="F:DNA N-glycosylase activity"/>
    <property type="evidence" value="ECO:0007669"/>
    <property type="project" value="TreeGrafter"/>
</dbReference>
<evidence type="ECO:0000256" key="8">
    <source>
        <dbReference type="ARBA" id="ARBA00023204"/>
    </source>
</evidence>
<dbReference type="FunFam" id="1.10.340.30:FF:000001">
    <property type="entry name" value="Endonuclease III"/>
    <property type="match status" value="1"/>
</dbReference>
<dbReference type="PANTHER" id="PTHR10359:SF18">
    <property type="entry name" value="ENDONUCLEASE III"/>
    <property type="match status" value="1"/>
</dbReference>
<dbReference type="RefSeq" id="WP_013443634.1">
    <property type="nucleotide sequence ID" value="NC_014734.1"/>
</dbReference>
<proteinExistence type="inferred from homology"/>
<dbReference type="PANTHER" id="PTHR10359">
    <property type="entry name" value="A/G-SPECIFIC ADENINE GLYCOSYLASE/ENDONUCLEASE III"/>
    <property type="match status" value="1"/>
</dbReference>
<dbReference type="GO" id="GO:0003677">
    <property type="term" value="F:DNA binding"/>
    <property type="evidence" value="ECO:0007669"/>
    <property type="project" value="InterPro"/>
</dbReference>
<keyword evidence="7" id="KW-0411">Iron-sulfur</keyword>
<dbReference type="Pfam" id="PF00633">
    <property type="entry name" value="HHH"/>
    <property type="match status" value="1"/>
</dbReference>
<dbReference type="EMBL" id="CP002345">
    <property type="protein sequence ID" value="ADQ78265.1"/>
    <property type="molecule type" value="Genomic_DNA"/>
</dbReference>
<dbReference type="STRING" id="694427.Palpr_0103"/>
<keyword evidence="6" id="KW-0408">Iron</keyword>
<dbReference type="GO" id="GO:0006285">
    <property type="term" value="P:base-excision repair, AP site formation"/>
    <property type="evidence" value="ECO:0007669"/>
    <property type="project" value="TreeGrafter"/>
</dbReference>
<evidence type="ECO:0000256" key="2">
    <source>
        <dbReference type="ARBA" id="ARBA00022485"/>
    </source>
</evidence>
<keyword evidence="9" id="KW-0326">Glycosidase</keyword>
<keyword evidence="11" id="KW-0456">Lyase</keyword>
<dbReference type="HOGENOM" id="CLU_012862_3_3_10"/>
<reference evidence="11 12" key="2">
    <citation type="journal article" date="2011" name="Stand. Genomic Sci.">
        <title>Complete genome sequence of Paludibacter propionicigenes type strain (WB4).</title>
        <authorList>
            <person name="Gronow S."/>
            <person name="Munk C."/>
            <person name="Lapidus A."/>
            <person name="Nolan M."/>
            <person name="Lucas S."/>
            <person name="Hammon N."/>
            <person name="Deshpande S."/>
            <person name="Cheng J.F."/>
            <person name="Tapia R."/>
            <person name="Han C."/>
            <person name="Goodwin L."/>
            <person name="Pitluck S."/>
            <person name="Liolios K."/>
            <person name="Ivanova N."/>
            <person name="Mavromatis K."/>
            <person name="Mikhailova N."/>
            <person name="Pati A."/>
            <person name="Chen A."/>
            <person name="Palaniappan K."/>
            <person name="Land M."/>
            <person name="Hauser L."/>
            <person name="Chang Y.J."/>
            <person name="Jeffries C.D."/>
            <person name="Brambilla E."/>
            <person name="Rohde M."/>
            <person name="Goker M."/>
            <person name="Detter J.C."/>
            <person name="Woyke T."/>
            <person name="Bristow J."/>
            <person name="Eisen J.A."/>
            <person name="Markowitz V."/>
            <person name="Hugenholtz P."/>
            <person name="Kyrpides N.C."/>
            <person name="Klenk H.P."/>
        </authorList>
    </citation>
    <scope>NUCLEOTIDE SEQUENCE [LARGE SCALE GENOMIC DNA]</scope>
    <source>
        <strain evidence="12">DSM 17365 / JCM 13257 / WB4</strain>
    </source>
</reference>
<dbReference type="InterPro" id="IPR003265">
    <property type="entry name" value="HhH-GPD_domain"/>
</dbReference>
<dbReference type="eggNOG" id="COG0177">
    <property type="taxonomic scope" value="Bacteria"/>
</dbReference>
<evidence type="ECO:0000256" key="3">
    <source>
        <dbReference type="ARBA" id="ARBA00022723"/>
    </source>
</evidence>
<dbReference type="CDD" id="cd00056">
    <property type="entry name" value="ENDO3c"/>
    <property type="match status" value="1"/>
</dbReference>
<dbReference type="PIRSF" id="PIRSF001435">
    <property type="entry name" value="Nth"/>
    <property type="match status" value="1"/>
</dbReference>
<comment type="similarity">
    <text evidence="1">Belongs to the Nth/MutY family.</text>
</comment>
<dbReference type="KEGG" id="ppn:Palpr_0103"/>
<dbReference type="InterPro" id="IPR023170">
    <property type="entry name" value="HhH_base_excis_C"/>
</dbReference>
<evidence type="ECO:0000256" key="5">
    <source>
        <dbReference type="ARBA" id="ARBA00022801"/>
    </source>
</evidence>
<evidence type="ECO:0000313" key="12">
    <source>
        <dbReference type="Proteomes" id="UP000008718"/>
    </source>
</evidence>
<accession>E4T075</accession>
<dbReference type="Proteomes" id="UP000008718">
    <property type="component" value="Chromosome"/>
</dbReference>
<evidence type="ECO:0000256" key="6">
    <source>
        <dbReference type="ARBA" id="ARBA00023004"/>
    </source>
</evidence>
<evidence type="ECO:0000256" key="7">
    <source>
        <dbReference type="ARBA" id="ARBA00023014"/>
    </source>
</evidence>
<dbReference type="GO" id="GO:0051539">
    <property type="term" value="F:4 iron, 4 sulfur cluster binding"/>
    <property type="evidence" value="ECO:0007669"/>
    <property type="project" value="UniProtKB-KW"/>
</dbReference>
<keyword evidence="4" id="KW-0227">DNA damage</keyword>
<dbReference type="InterPro" id="IPR011257">
    <property type="entry name" value="DNA_glycosylase"/>
</dbReference>
<dbReference type="SMART" id="SM00478">
    <property type="entry name" value="ENDO3c"/>
    <property type="match status" value="1"/>
</dbReference>
<organism evidence="11 12">
    <name type="scientific">Paludibacter propionicigenes (strain DSM 17365 / JCM 13257 / WB4)</name>
    <dbReference type="NCBI Taxonomy" id="694427"/>
    <lineage>
        <taxon>Bacteria</taxon>
        <taxon>Pseudomonadati</taxon>
        <taxon>Bacteroidota</taxon>
        <taxon>Bacteroidia</taxon>
        <taxon>Bacteroidales</taxon>
        <taxon>Paludibacteraceae</taxon>
        <taxon>Paludibacter</taxon>
    </lineage>
</organism>
<keyword evidence="2" id="KW-0004">4Fe-4S</keyword>
<dbReference type="AlphaFoldDB" id="E4T075"/>
<dbReference type="GO" id="GO:0140078">
    <property type="term" value="F:class I DNA-(apurinic or apyrimidinic site) endonuclease activity"/>
    <property type="evidence" value="ECO:0007669"/>
    <property type="project" value="UniProtKB-EC"/>
</dbReference>
<evidence type="ECO:0000256" key="1">
    <source>
        <dbReference type="ARBA" id="ARBA00008343"/>
    </source>
</evidence>